<evidence type="ECO:0008006" key="3">
    <source>
        <dbReference type="Google" id="ProtNLM"/>
    </source>
</evidence>
<dbReference type="AlphaFoldDB" id="A0A9W8CFG4"/>
<protein>
    <recommendedName>
        <fullName evidence="3">Reverse transcriptase zinc-binding domain-containing protein</fullName>
    </recommendedName>
</protein>
<dbReference type="OrthoDB" id="675438at2759"/>
<organism evidence="1 2">
    <name type="scientific">Paspalum vaginatum</name>
    <name type="common">seashore paspalum</name>
    <dbReference type="NCBI Taxonomy" id="158149"/>
    <lineage>
        <taxon>Eukaryota</taxon>
        <taxon>Viridiplantae</taxon>
        <taxon>Streptophyta</taxon>
        <taxon>Embryophyta</taxon>
        <taxon>Tracheophyta</taxon>
        <taxon>Spermatophyta</taxon>
        <taxon>Magnoliopsida</taxon>
        <taxon>Liliopsida</taxon>
        <taxon>Poales</taxon>
        <taxon>Poaceae</taxon>
        <taxon>PACMAD clade</taxon>
        <taxon>Panicoideae</taxon>
        <taxon>Andropogonodae</taxon>
        <taxon>Paspaleae</taxon>
        <taxon>Paspalinae</taxon>
        <taxon>Paspalum</taxon>
    </lineage>
</organism>
<accession>A0A9W8CFG4</accession>
<proteinExistence type="predicted"/>
<evidence type="ECO:0000313" key="1">
    <source>
        <dbReference type="EMBL" id="KAJ1256195.1"/>
    </source>
</evidence>
<sequence>MLERRHFNIHSDCLCVLCSSREIECIDHLFLSCPFSVDCWNKLNIQWDLHIPIDERLYRAKQNFQEPWFMETFIFATWTIWNLRNDIIFDRRPHSFSLWCRNFRSTAPLQICRMKKSVKPRLAFGWTQCSPLNFLSAVLCPLYSELSAPCLVLVLVLVLLR</sequence>
<comment type="caution">
    <text evidence="1">The sequence shown here is derived from an EMBL/GenBank/DDBJ whole genome shotgun (WGS) entry which is preliminary data.</text>
</comment>
<reference evidence="1 2" key="1">
    <citation type="submission" date="2022-10" db="EMBL/GenBank/DDBJ databases">
        <title>WGS assembly of Paspalum vaginatum 540-79.</title>
        <authorList>
            <person name="Sun G."/>
            <person name="Wase N."/>
            <person name="Shu S."/>
            <person name="Jenkins J."/>
            <person name="Zhou B."/>
            <person name="Torres-Rodriguez J."/>
            <person name="Chen C."/>
            <person name="Sandor L."/>
            <person name="Plott C."/>
            <person name="Yoshinga Y."/>
            <person name="Daum C."/>
            <person name="Qi P."/>
            <person name="Barry K."/>
            <person name="Lipzen A."/>
            <person name="Berry L."/>
            <person name="Pedersen C."/>
            <person name="Gottilla T."/>
            <person name="Foltz A."/>
            <person name="Yu H."/>
            <person name="O'Malley R."/>
            <person name="Zhang C."/>
            <person name="Devos K."/>
            <person name="Sigmon B."/>
            <person name="Yu B."/>
            <person name="Obata T."/>
            <person name="Schmutz J."/>
            <person name="Schnable J."/>
        </authorList>
    </citation>
    <scope>NUCLEOTIDE SEQUENCE [LARGE SCALE GENOMIC DNA]</scope>
    <source>
        <strain evidence="2">cv. 540-79</strain>
    </source>
</reference>
<name>A0A9W8CFG4_9POAL</name>
<dbReference type="EMBL" id="MU629539">
    <property type="protein sequence ID" value="KAJ1256195.1"/>
    <property type="molecule type" value="Genomic_DNA"/>
</dbReference>
<keyword evidence="2" id="KW-1185">Reference proteome</keyword>
<evidence type="ECO:0000313" key="2">
    <source>
        <dbReference type="Proteomes" id="UP001164776"/>
    </source>
</evidence>
<dbReference type="Proteomes" id="UP001164776">
    <property type="component" value="Unassembled WGS sequence"/>
</dbReference>
<gene>
    <name evidence="1" type="ORF">BS78_K065900</name>
</gene>